<proteinExistence type="predicted"/>
<reference evidence="1 2" key="1">
    <citation type="submission" date="2024-06" db="EMBL/GenBank/DDBJ databases">
        <title>Complete genome of Phlyctema vagabunda strain 19-DSS-EL-015.</title>
        <authorList>
            <person name="Fiorenzani C."/>
        </authorList>
    </citation>
    <scope>NUCLEOTIDE SEQUENCE [LARGE SCALE GENOMIC DNA]</scope>
    <source>
        <strain evidence="1 2">19-DSS-EL-015</strain>
    </source>
</reference>
<dbReference type="PANTHER" id="PTHR47657">
    <property type="entry name" value="STEROL REGULATORY ELEMENT-BINDING PROTEIN ECM22"/>
    <property type="match status" value="1"/>
</dbReference>
<keyword evidence="2" id="KW-1185">Reference proteome</keyword>
<dbReference type="InterPro" id="IPR052400">
    <property type="entry name" value="Zn2-C6_fungal_TF"/>
</dbReference>
<dbReference type="Proteomes" id="UP001629113">
    <property type="component" value="Unassembled WGS sequence"/>
</dbReference>
<evidence type="ECO:0000313" key="1">
    <source>
        <dbReference type="EMBL" id="KAL3420669.1"/>
    </source>
</evidence>
<comment type="caution">
    <text evidence="1">The sequence shown here is derived from an EMBL/GenBank/DDBJ whole genome shotgun (WGS) entry which is preliminary data.</text>
</comment>
<dbReference type="EMBL" id="JBFCZG010000006">
    <property type="protein sequence ID" value="KAL3420669.1"/>
    <property type="molecule type" value="Genomic_DNA"/>
</dbReference>
<dbReference type="PANTHER" id="PTHR47657:SF7">
    <property type="entry name" value="STEROL REGULATORY ELEMENT-BINDING PROTEIN ECM22"/>
    <property type="match status" value="1"/>
</dbReference>
<organism evidence="1 2">
    <name type="scientific">Phlyctema vagabunda</name>
    <dbReference type="NCBI Taxonomy" id="108571"/>
    <lineage>
        <taxon>Eukaryota</taxon>
        <taxon>Fungi</taxon>
        <taxon>Dikarya</taxon>
        <taxon>Ascomycota</taxon>
        <taxon>Pezizomycotina</taxon>
        <taxon>Leotiomycetes</taxon>
        <taxon>Helotiales</taxon>
        <taxon>Dermateaceae</taxon>
        <taxon>Phlyctema</taxon>
    </lineage>
</organism>
<sequence length="245" mass="28479">MAHLKPERQQYYLAQAMDLHHAALSKGSPALSDITSENCEALYLFSALTCFFALARPREPTDFLFEKNTPLSEWLLMFRGTRIVIESSNQPILHAGPLGPMFAIGGRRANMQVASLTQIDHLWMLQRFINGTSGNEEDLRTYNRAIDELRQAFNVVYNEHPEFCETTDVFLWLYRVSEEYLALLNSRKPEALSIFAYFCVLLKRLDAKWWTHGWSTHLIAQIHQVLDPEHRLWIVWPMREIGWAP</sequence>
<gene>
    <name evidence="1" type="ORF">PVAG01_07114</name>
</gene>
<evidence type="ECO:0000313" key="2">
    <source>
        <dbReference type="Proteomes" id="UP001629113"/>
    </source>
</evidence>
<accession>A0ABR4PBH7</accession>
<name>A0ABR4PBH7_9HELO</name>
<protein>
    <recommendedName>
        <fullName evidence="3">C6 transcription factor</fullName>
    </recommendedName>
</protein>
<evidence type="ECO:0008006" key="3">
    <source>
        <dbReference type="Google" id="ProtNLM"/>
    </source>
</evidence>